<sequence>MSYHITLTTTRLTLRPPRPGDEDDLFALHGDPEVMRYFSEPAWTDPERPARQIAEDAAAFAAREAFRFAIVLNETGRQIGNCVLCRLHWTNRRGEVGYALNRAHWGKGYMNEALAVLLEFAFVELDLHRLEADIDPRNTASTGALERLGFQREGLLRERWIVGGEVCDSLMYGLLRREWQELAPRRQR</sequence>
<accession>A0A4P6KZX7</accession>
<gene>
    <name evidence="2" type="ORF">EWM63_18010</name>
</gene>
<dbReference type="PANTHER" id="PTHR43441:SF11">
    <property type="entry name" value="RIBOSOMAL-PROTEIN-SERINE ACETYLTRANSFERASE"/>
    <property type="match status" value="1"/>
</dbReference>
<dbReference type="EMBL" id="CP035913">
    <property type="protein sequence ID" value="QBE64650.1"/>
    <property type="molecule type" value="Genomic_DNA"/>
</dbReference>
<organism evidence="2 3">
    <name type="scientific">Pseudoduganella lutea</name>
    <dbReference type="NCBI Taxonomy" id="321985"/>
    <lineage>
        <taxon>Bacteria</taxon>
        <taxon>Pseudomonadati</taxon>
        <taxon>Pseudomonadota</taxon>
        <taxon>Betaproteobacteria</taxon>
        <taxon>Burkholderiales</taxon>
        <taxon>Oxalobacteraceae</taxon>
        <taxon>Telluria group</taxon>
        <taxon>Pseudoduganella</taxon>
    </lineage>
</organism>
<dbReference type="PANTHER" id="PTHR43441">
    <property type="entry name" value="RIBOSOMAL-PROTEIN-SERINE ACETYLTRANSFERASE"/>
    <property type="match status" value="1"/>
</dbReference>
<evidence type="ECO:0000259" key="1">
    <source>
        <dbReference type="PROSITE" id="PS51186"/>
    </source>
</evidence>
<dbReference type="Gene3D" id="3.40.630.30">
    <property type="match status" value="1"/>
</dbReference>
<dbReference type="GO" id="GO:0005737">
    <property type="term" value="C:cytoplasm"/>
    <property type="evidence" value="ECO:0007669"/>
    <property type="project" value="TreeGrafter"/>
</dbReference>
<dbReference type="SUPFAM" id="SSF55729">
    <property type="entry name" value="Acyl-CoA N-acyltransferases (Nat)"/>
    <property type="match status" value="1"/>
</dbReference>
<reference evidence="2 3" key="1">
    <citation type="submission" date="2019-02" db="EMBL/GenBank/DDBJ databases">
        <title>Draft Genome Sequences of Six Type Strains of the Genus Massilia.</title>
        <authorList>
            <person name="Miess H."/>
            <person name="Frediansyhah A."/>
            <person name="Gross H."/>
        </authorList>
    </citation>
    <scope>NUCLEOTIDE SEQUENCE [LARGE SCALE GENOMIC DNA]</scope>
    <source>
        <strain evidence="2 3">DSM 17473</strain>
    </source>
</reference>
<keyword evidence="3" id="KW-1185">Reference proteome</keyword>
<dbReference type="GO" id="GO:1990189">
    <property type="term" value="F:protein N-terminal-serine acetyltransferase activity"/>
    <property type="evidence" value="ECO:0007669"/>
    <property type="project" value="TreeGrafter"/>
</dbReference>
<dbReference type="KEGG" id="plue:EWM63_18010"/>
<dbReference type="GO" id="GO:0008999">
    <property type="term" value="F:protein-N-terminal-alanine acetyltransferase activity"/>
    <property type="evidence" value="ECO:0007669"/>
    <property type="project" value="TreeGrafter"/>
</dbReference>
<feature type="domain" description="N-acetyltransferase" evidence="1">
    <location>
        <begin position="12"/>
        <end position="173"/>
    </location>
</feature>
<keyword evidence="2" id="KW-0808">Transferase</keyword>
<dbReference type="AlphaFoldDB" id="A0A4P6KZX7"/>
<dbReference type="OrthoDB" id="9801656at2"/>
<name>A0A4P6KZX7_9BURK</name>
<dbReference type="Proteomes" id="UP000290637">
    <property type="component" value="Chromosome"/>
</dbReference>
<dbReference type="InterPro" id="IPR051908">
    <property type="entry name" value="Ribosomal_N-acetyltransferase"/>
</dbReference>
<evidence type="ECO:0000313" key="3">
    <source>
        <dbReference type="Proteomes" id="UP000290637"/>
    </source>
</evidence>
<dbReference type="PROSITE" id="PS51186">
    <property type="entry name" value="GNAT"/>
    <property type="match status" value="1"/>
</dbReference>
<evidence type="ECO:0000313" key="2">
    <source>
        <dbReference type="EMBL" id="QBE64650.1"/>
    </source>
</evidence>
<dbReference type="InterPro" id="IPR016181">
    <property type="entry name" value="Acyl_CoA_acyltransferase"/>
</dbReference>
<protein>
    <submittedName>
        <fullName evidence="2">N-acetyltransferase</fullName>
    </submittedName>
</protein>
<dbReference type="Pfam" id="PF13302">
    <property type="entry name" value="Acetyltransf_3"/>
    <property type="match status" value="1"/>
</dbReference>
<dbReference type="RefSeq" id="WP_130187767.1">
    <property type="nucleotide sequence ID" value="NZ_CP035913.1"/>
</dbReference>
<proteinExistence type="predicted"/>
<dbReference type="InterPro" id="IPR000182">
    <property type="entry name" value="GNAT_dom"/>
</dbReference>